<evidence type="ECO:0000313" key="1">
    <source>
        <dbReference type="EMBL" id="MEJ8572942.1"/>
    </source>
</evidence>
<evidence type="ECO:0000313" key="2">
    <source>
        <dbReference type="Proteomes" id="UP001378188"/>
    </source>
</evidence>
<gene>
    <name evidence="1" type="ORF">V3328_15740</name>
</gene>
<accession>A0AAW9RL28</accession>
<keyword evidence="2" id="KW-1185">Reference proteome</keyword>
<comment type="caution">
    <text evidence="1">The sequence shown here is derived from an EMBL/GenBank/DDBJ whole genome shotgun (WGS) entry which is preliminary data.</text>
</comment>
<name>A0AAW9RL28_9HYPH</name>
<organism evidence="1 2">
    <name type="scientific">Microbaculum marinum</name>
    <dbReference type="NCBI Taxonomy" id="1764581"/>
    <lineage>
        <taxon>Bacteria</taxon>
        <taxon>Pseudomonadati</taxon>
        <taxon>Pseudomonadota</taxon>
        <taxon>Alphaproteobacteria</taxon>
        <taxon>Hyphomicrobiales</taxon>
        <taxon>Tepidamorphaceae</taxon>
        <taxon>Microbaculum</taxon>
    </lineage>
</organism>
<reference evidence="1 2" key="1">
    <citation type="submission" date="2024-02" db="EMBL/GenBank/DDBJ databases">
        <title>Genome analysis and characterization of Microbaculum marinisediminis sp. nov., isolated from marine sediment.</title>
        <authorList>
            <person name="Du Z.-J."/>
            <person name="Ye Y.-Q."/>
            <person name="Zhang Z.-R."/>
            <person name="Yuan S.-M."/>
            <person name="Zhang X.-Y."/>
        </authorList>
    </citation>
    <scope>NUCLEOTIDE SEQUENCE [LARGE SCALE GENOMIC DNA]</scope>
    <source>
        <strain evidence="1 2">SDUM1044001</strain>
    </source>
</reference>
<dbReference type="RefSeq" id="WP_340330635.1">
    <property type="nucleotide sequence ID" value="NZ_JAZHOF010000006.1"/>
</dbReference>
<protein>
    <submittedName>
        <fullName evidence="1">Uncharacterized protein</fullName>
    </submittedName>
</protein>
<dbReference type="AlphaFoldDB" id="A0AAW9RL28"/>
<sequence length="447" mass="48118">MRRYVLVVAVLAAIAVPVFLGLVALGSGLVLNMAYDKVAIRLADKMDLADGRQGRRILAFGGSNTFFDFRGVDVEAATGLPSINLGTHSGNGLKFLLWQAEATARPGDIVLLPLEDGYYTEPGITYYGANVSLAMGADFFRDLPLADKVTYLRNIHVGRLFKVVGARLDLGDYELEPDWTFPINANGDMEAPKPPAEQVSALIADVSGQRSSRVSLTPEAAATIQEFVARMKAKDIKFVFSLPGIMENAAPDAGQVEDLRAQLAALGADFLDLPERGSIPAEMMFDTIYHASTEGAEVYTAQLIQALCGSAERLDISCDEARVRAARDLLKARAERAYLFDASDTLAPLQPSGAGSPVILGPGQTERFLVASLRGCRSRLEIVAEGDGPLSVRVAGKAMDDLILSGEPTTGTYMLPDRAGLVPVEILASKVSRVRLTRIDRTSRCRR</sequence>
<proteinExistence type="predicted"/>
<dbReference type="Proteomes" id="UP001378188">
    <property type="component" value="Unassembled WGS sequence"/>
</dbReference>
<dbReference type="EMBL" id="JAZHOF010000006">
    <property type="protein sequence ID" value="MEJ8572942.1"/>
    <property type="molecule type" value="Genomic_DNA"/>
</dbReference>